<dbReference type="EMBL" id="JBHRYD010000011">
    <property type="protein sequence ID" value="MFC3705631.1"/>
    <property type="molecule type" value="Genomic_DNA"/>
</dbReference>
<keyword evidence="9 18" id="KW-0067">ATP-binding</keyword>
<keyword evidence="7" id="KW-0547">Nucleotide-binding</keyword>
<proteinExistence type="inferred from homology"/>
<dbReference type="PROSITE" id="PS50893">
    <property type="entry name" value="ABC_TRANSPORTER_2"/>
    <property type="match status" value="2"/>
</dbReference>
<evidence type="ECO:0000256" key="7">
    <source>
        <dbReference type="ARBA" id="ARBA00022741"/>
    </source>
</evidence>
<comment type="catalytic activity">
    <reaction evidence="16">
        <text>glutathione(out) + ATP + H2O = glutathione(in) + ADP + phosphate + H(+)</text>
        <dbReference type="Rhea" id="RHEA:29791"/>
        <dbReference type="ChEBI" id="CHEBI:15377"/>
        <dbReference type="ChEBI" id="CHEBI:15378"/>
        <dbReference type="ChEBI" id="CHEBI:30616"/>
        <dbReference type="ChEBI" id="CHEBI:43474"/>
        <dbReference type="ChEBI" id="CHEBI:57925"/>
        <dbReference type="ChEBI" id="CHEBI:456216"/>
        <dbReference type="EC" id="7.4.2.10"/>
    </reaction>
</comment>
<protein>
    <recommendedName>
        <fullName evidence="15">Glutathione import ATP-binding protein GsiA</fullName>
        <ecNumber evidence="14">7.4.2.10</ecNumber>
    </recommendedName>
</protein>
<dbReference type="InterPro" id="IPR050319">
    <property type="entry name" value="ABC_transp_ATP-bind"/>
</dbReference>
<evidence type="ECO:0000313" key="18">
    <source>
        <dbReference type="EMBL" id="MFC3705631.1"/>
    </source>
</evidence>
<dbReference type="PROSITE" id="PS00211">
    <property type="entry name" value="ABC_TRANSPORTER_1"/>
    <property type="match status" value="2"/>
</dbReference>
<keyword evidence="8" id="KW-0378">Hydrolase</keyword>
<dbReference type="InterPro" id="IPR013563">
    <property type="entry name" value="Oligopep_ABC_C"/>
</dbReference>
<dbReference type="InterPro" id="IPR003439">
    <property type="entry name" value="ABC_transporter-like_ATP-bd"/>
</dbReference>
<evidence type="ECO:0000256" key="12">
    <source>
        <dbReference type="ARBA" id="ARBA00037530"/>
    </source>
</evidence>
<evidence type="ECO:0000256" key="8">
    <source>
        <dbReference type="ARBA" id="ARBA00022801"/>
    </source>
</evidence>
<evidence type="ECO:0000256" key="6">
    <source>
        <dbReference type="ARBA" id="ARBA00022737"/>
    </source>
</evidence>
<evidence type="ECO:0000256" key="10">
    <source>
        <dbReference type="ARBA" id="ARBA00022967"/>
    </source>
</evidence>
<evidence type="ECO:0000256" key="4">
    <source>
        <dbReference type="ARBA" id="ARBA00022475"/>
    </source>
</evidence>
<dbReference type="NCBIfam" id="NF007739">
    <property type="entry name" value="PRK10419.1"/>
    <property type="match status" value="2"/>
</dbReference>
<feature type="domain" description="ABC transporter" evidence="17">
    <location>
        <begin position="316"/>
        <end position="566"/>
    </location>
</feature>
<dbReference type="Proteomes" id="UP001595613">
    <property type="component" value="Unassembled WGS sequence"/>
</dbReference>
<evidence type="ECO:0000256" key="5">
    <source>
        <dbReference type="ARBA" id="ARBA00022519"/>
    </source>
</evidence>
<dbReference type="Pfam" id="PF00005">
    <property type="entry name" value="ABC_tran"/>
    <property type="match status" value="2"/>
</dbReference>
<evidence type="ECO:0000256" key="13">
    <source>
        <dbReference type="ARBA" id="ARBA00038416"/>
    </source>
</evidence>
<dbReference type="PANTHER" id="PTHR43776:SF15">
    <property type="entry name" value="GLUTATHIONE IMPORT ATP-BINDING PROTEIN GSIA"/>
    <property type="match status" value="1"/>
</dbReference>
<evidence type="ECO:0000256" key="14">
    <source>
        <dbReference type="ARBA" id="ARBA00039050"/>
    </source>
</evidence>
<comment type="subunit">
    <text evidence="2">The complex is composed of two ATP-binding proteins (GsiA), two transmembrane proteins (GsiC and GsiD) and a solute-binding protein (GsiB).</text>
</comment>
<dbReference type="NCBIfam" id="NF008453">
    <property type="entry name" value="PRK11308.1"/>
    <property type="match status" value="2"/>
</dbReference>
<gene>
    <name evidence="18" type="ORF">ACFOOL_12780</name>
</gene>
<dbReference type="PANTHER" id="PTHR43776">
    <property type="entry name" value="TRANSPORT ATP-BINDING PROTEIN"/>
    <property type="match status" value="1"/>
</dbReference>
<accession>A0ABV7X463</accession>
<dbReference type="EC" id="7.4.2.10" evidence="14"/>
<comment type="subcellular location">
    <subcellularLocation>
        <location evidence="1">Cell inner membrane</location>
        <topology evidence="1">Peripheral membrane protein</topology>
    </subcellularLocation>
</comment>
<sequence>MSSKGAVAEQVIVADTAEPVLSVRDLRTSFLTRRGPVEIVKGVSFDIGAEETLAVVGESGSGKSVTALSIMRLLDPETSRIEGSVKLGGRELLGLGPADMRSVRGRQMGMIFQEAMTSLNPLQTVGKQIVEALLIHGQYSGEAAQKEAERLLDRVRIPAAASRLKDYPHSLSGGMRQRVMIAMALACKPKLLIADEPTTALDVTIQAQILQLIKQLQQEEGMGVLFITHDMGVVAEIADRTVVMLEGKTVEADSTEAIFARARHPYTRALLAAVPRLGQGSEKGPQHFPVLDRKTGLVAEARERPDTVRHDAEPVLQVRNLVKRFDIPGGLFSGPSGRVHAVENVSFDLRAGETLSLVGESGCGKSTTGRAIMRLIEPQSGEVSVDGTDIRGLDKEHLRDMRRHIQMIFQDPYASLNPRISVGDAIAEPFLTHKLGSRAEARDKAMDLLERVGLKAEMASRYPSQFSGGQRQRICIARALSLGPKVIVADESVSALDVSIKAQVVNLMMDLQEQFGLSYLFISHDMAVVERVSHQVAVMYLGEIVEKGPVAAVFSNPQHPYTKRLMAAVPVPDPARRKQVRPVNNDEIKSPIRPVEYEPPVREYREVGPGHLVQAWGDDWKVQADAG</sequence>
<keyword evidence="4" id="KW-1003">Cell membrane</keyword>
<comment type="function">
    <text evidence="12">Part of the ABC transporter complex GsiABCD involved in glutathione import. Responsible for energy coupling to the transport system.</text>
</comment>
<dbReference type="GO" id="GO:0005524">
    <property type="term" value="F:ATP binding"/>
    <property type="evidence" value="ECO:0007669"/>
    <property type="project" value="UniProtKB-KW"/>
</dbReference>
<feature type="domain" description="ABC transporter" evidence="17">
    <location>
        <begin position="21"/>
        <end position="271"/>
    </location>
</feature>
<evidence type="ECO:0000256" key="11">
    <source>
        <dbReference type="ARBA" id="ARBA00023136"/>
    </source>
</evidence>
<dbReference type="Gene3D" id="3.40.50.300">
    <property type="entry name" value="P-loop containing nucleotide triphosphate hydrolases"/>
    <property type="match status" value="2"/>
</dbReference>
<keyword evidence="10" id="KW-1278">Translocase</keyword>
<comment type="caution">
    <text evidence="18">The sequence shown here is derived from an EMBL/GenBank/DDBJ whole genome shotgun (WGS) entry which is preliminary data.</text>
</comment>
<evidence type="ECO:0000256" key="1">
    <source>
        <dbReference type="ARBA" id="ARBA00004417"/>
    </source>
</evidence>
<keyword evidence="11" id="KW-0472">Membrane</keyword>
<evidence type="ECO:0000256" key="16">
    <source>
        <dbReference type="ARBA" id="ARBA00047640"/>
    </source>
</evidence>
<evidence type="ECO:0000313" key="19">
    <source>
        <dbReference type="Proteomes" id="UP001595613"/>
    </source>
</evidence>
<evidence type="ECO:0000256" key="15">
    <source>
        <dbReference type="ARBA" id="ARBA00041187"/>
    </source>
</evidence>
<keyword evidence="19" id="KW-1185">Reference proteome</keyword>
<keyword evidence="5" id="KW-0997">Cell inner membrane</keyword>
<keyword evidence="6" id="KW-0677">Repeat</keyword>
<evidence type="ECO:0000259" key="17">
    <source>
        <dbReference type="PROSITE" id="PS50893"/>
    </source>
</evidence>
<evidence type="ECO:0000256" key="9">
    <source>
        <dbReference type="ARBA" id="ARBA00022840"/>
    </source>
</evidence>
<dbReference type="InterPro" id="IPR003593">
    <property type="entry name" value="AAA+_ATPase"/>
</dbReference>
<evidence type="ECO:0000256" key="3">
    <source>
        <dbReference type="ARBA" id="ARBA00022448"/>
    </source>
</evidence>
<organism evidence="18 19">
    <name type="scientific">Devosia honganensis</name>
    <dbReference type="NCBI Taxonomy" id="1610527"/>
    <lineage>
        <taxon>Bacteria</taxon>
        <taxon>Pseudomonadati</taxon>
        <taxon>Pseudomonadota</taxon>
        <taxon>Alphaproteobacteria</taxon>
        <taxon>Hyphomicrobiales</taxon>
        <taxon>Devosiaceae</taxon>
        <taxon>Devosia</taxon>
    </lineage>
</organism>
<keyword evidence="3" id="KW-0813">Transport</keyword>
<dbReference type="InterPro" id="IPR027417">
    <property type="entry name" value="P-loop_NTPase"/>
</dbReference>
<dbReference type="Pfam" id="PF08352">
    <property type="entry name" value="oligo_HPY"/>
    <property type="match status" value="2"/>
</dbReference>
<evidence type="ECO:0000256" key="2">
    <source>
        <dbReference type="ARBA" id="ARBA00011469"/>
    </source>
</evidence>
<comment type="similarity">
    <text evidence="13">Belongs to the ABC transporter superfamily. Glutathione importer (TC 3.A.1.5.11) family.</text>
</comment>
<name>A0ABV7X463_9HYPH</name>
<dbReference type="InterPro" id="IPR017871">
    <property type="entry name" value="ABC_transporter-like_CS"/>
</dbReference>
<reference evidence="19" key="1">
    <citation type="journal article" date="2019" name="Int. J. Syst. Evol. Microbiol.">
        <title>The Global Catalogue of Microorganisms (GCM) 10K type strain sequencing project: providing services to taxonomists for standard genome sequencing and annotation.</title>
        <authorList>
            <consortium name="The Broad Institute Genomics Platform"/>
            <consortium name="The Broad Institute Genome Sequencing Center for Infectious Disease"/>
            <person name="Wu L."/>
            <person name="Ma J."/>
        </authorList>
    </citation>
    <scope>NUCLEOTIDE SEQUENCE [LARGE SCALE GENOMIC DNA]</scope>
    <source>
        <strain evidence="19">KCTC 42281</strain>
    </source>
</reference>
<dbReference type="SMART" id="SM00382">
    <property type="entry name" value="AAA"/>
    <property type="match status" value="2"/>
</dbReference>
<dbReference type="SUPFAM" id="SSF52540">
    <property type="entry name" value="P-loop containing nucleoside triphosphate hydrolases"/>
    <property type="match status" value="2"/>
</dbReference>
<dbReference type="RefSeq" id="WP_380097521.1">
    <property type="nucleotide sequence ID" value="NZ_JBHRYD010000011.1"/>
</dbReference>
<dbReference type="CDD" id="cd03257">
    <property type="entry name" value="ABC_NikE_OppD_transporters"/>
    <property type="match status" value="2"/>
</dbReference>